<organism evidence="9 10">
    <name type="scientific">Cladorrhinum samala</name>
    <dbReference type="NCBI Taxonomy" id="585594"/>
    <lineage>
        <taxon>Eukaryota</taxon>
        <taxon>Fungi</taxon>
        <taxon>Dikarya</taxon>
        <taxon>Ascomycota</taxon>
        <taxon>Pezizomycotina</taxon>
        <taxon>Sordariomycetes</taxon>
        <taxon>Sordariomycetidae</taxon>
        <taxon>Sordariales</taxon>
        <taxon>Podosporaceae</taxon>
        <taxon>Cladorrhinum</taxon>
    </lineage>
</organism>
<keyword evidence="3" id="KW-0479">Metal-binding</keyword>
<proteinExistence type="inferred from homology"/>
<evidence type="ECO:0000313" key="10">
    <source>
        <dbReference type="Proteomes" id="UP001321749"/>
    </source>
</evidence>
<comment type="caution">
    <text evidence="9">The sequence shown here is derived from an EMBL/GenBank/DDBJ whole genome shotgun (WGS) entry which is preliminary data.</text>
</comment>
<evidence type="ECO:0000256" key="4">
    <source>
        <dbReference type="ARBA" id="ARBA00022729"/>
    </source>
</evidence>
<name>A0AAV9HVU6_9PEZI</name>
<dbReference type="InterPro" id="IPR011118">
    <property type="entry name" value="Tannase/feruloyl_esterase"/>
</dbReference>
<protein>
    <recommendedName>
        <fullName evidence="8">Carboxylic ester hydrolase</fullName>
        <ecNumber evidence="8">3.1.1.-</ecNumber>
    </recommendedName>
</protein>
<dbReference type="PANTHER" id="PTHR33938">
    <property type="entry name" value="FERULOYL ESTERASE B-RELATED"/>
    <property type="match status" value="1"/>
</dbReference>
<evidence type="ECO:0000256" key="1">
    <source>
        <dbReference type="ARBA" id="ARBA00006249"/>
    </source>
</evidence>
<evidence type="ECO:0000256" key="7">
    <source>
        <dbReference type="ARBA" id="ARBA00023157"/>
    </source>
</evidence>
<comment type="similarity">
    <text evidence="1 8">Belongs to the tannase family.</text>
</comment>
<reference evidence="9" key="2">
    <citation type="submission" date="2023-06" db="EMBL/GenBank/DDBJ databases">
        <authorList>
            <consortium name="Lawrence Berkeley National Laboratory"/>
            <person name="Mondo S.J."/>
            <person name="Hensen N."/>
            <person name="Bonometti L."/>
            <person name="Westerberg I."/>
            <person name="Brannstrom I.O."/>
            <person name="Guillou S."/>
            <person name="Cros-Aarteil S."/>
            <person name="Calhoun S."/>
            <person name="Haridas S."/>
            <person name="Kuo A."/>
            <person name="Pangilinan J."/>
            <person name="Riley R."/>
            <person name="Labutti K."/>
            <person name="Andreopoulos B."/>
            <person name="Lipzen A."/>
            <person name="Chen C."/>
            <person name="Yanf M."/>
            <person name="Daum C."/>
            <person name="Ng V."/>
            <person name="Clum A."/>
            <person name="Steindorff A."/>
            <person name="Ohm R."/>
            <person name="Martin F."/>
            <person name="Silar P."/>
            <person name="Natvig D."/>
            <person name="Lalanne C."/>
            <person name="Gautier V."/>
            <person name="Ament-Velasquez S.L."/>
            <person name="Kruys A."/>
            <person name="Hutchinson M.I."/>
            <person name="Powell A.J."/>
            <person name="Barry K."/>
            <person name="Miller A.N."/>
            <person name="Grigoriev I.V."/>
            <person name="Debuchy R."/>
            <person name="Gladieux P."/>
            <person name="Thoren M.H."/>
            <person name="Johannesson H."/>
        </authorList>
    </citation>
    <scope>NUCLEOTIDE SEQUENCE</scope>
    <source>
        <strain evidence="9">PSN324</strain>
    </source>
</reference>
<evidence type="ECO:0000256" key="5">
    <source>
        <dbReference type="ARBA" id="ARBA00022801"/>
    </source>
</evidence>
<keyword evidence="5 8" id="KW-0378">Hydrolase</keyword>
<dbReference type="InterPro" id="IPR029058">
    <property type="entry name" value="AB_hydrolase_fold"/>
</dbReference>
<keyword evidence="10" id="KW-1185">Reference proteome</keyword>
<dbReference type="EC" id="3.1.1.-" evidence="8"/>
<evidence type="ECO:0000256" key="8">
    <source>
        <dbReference type="RuleBase" id="RU361238"/>
    </source>
</evidence>
<keyword evidence="2" id="KW-0719">Serine esterase</keyword>
<feature type="signal peptide" evidence="8">
    <location>
        <begin position="1"/>
        <end position="23"/>
    </location>
</feature>
<evidence type="ECO:0000313" key="9">
    <source>
        <dbReference type="EMBL" id="KAK4464972.1"/>
    </source>
</evidence>
<dbReference type="Pfam" id="PF07519">
    <property type="entry name" value="Tannase"/>
    <property type="match status" value="1"/>
</dbReference>
<dbReference type="Gene3D" id="3.40.50.1820">
    <property type="entry name" value="alpha/beta hydrolase"/>
    <property type="match status" value="1"/>
</dbReference>
<sequence length="555" mass="60437">MIPIFSWILVYLLVFGFPPSITAQCRVPCRVSAFTPFLPSGVTIEKTYEVPGGSGLNGSYGEGAPLDLGHPTNATNLPHLCAVTVRVSLPNASSSYRFGLFLPPNCTWNSRFLTVGNYAQAGGINWADMGQGPHYGMATLSTDTGHNSVESDLSWGLNNPQALQDWGWRALKGSVEIGKALVEGYYGRRISYSYWSGCSTGGRQGLKQVQVAPDAFDGVLVGAPAWDTQHLFPWITRLAALNRPGTAGFLDNAGIELLRGAVQRQCVLERTEATRGRVADPFDGCALDWSRIRCPGDDPAQCLTDAQVSTAMSVYADYHSNATTGGRATFPGMPLGSEALWGPFLVGGPQVEFNEAYERYWLYNNASWSLADYDEGRVVADSERINPGNATADDFNVSRFRDGGGKILMYHGRADGIVPTGSSQAYYDRTVEAMGEVDDFFRLFHVPGMYHCWYTDTTVNAPWIMGGAGQAVRLQKDLNFGQGWSVPGFEGNGTYDALVALMDWVESKGAKPVEKVIATTYDGTRLKQRPLCKWPAKAQYKGAGDVYKADSWSCV</sequence>
<dbReference type="Proteomes" id="UP001321749">
    <property type="component" value="Unassembled WGS sequence"/>
</dbReference>
<keyword evidence="7" id="KW-1015">Disulfide bond</keyword>
<dbReference type="SUPFAM" id="SSF53474">
    <property type="entry name" value="alpha/beta-Hydrolases"/>
    <property type="match status" value="1"/>
</dbReference>
<feature type="chain" id="PRO_5043094713" description="Carboxylic ester hydrolase" evidence="8">
    <location>
        <begin position="24"/>
        <end position="555"/>
    </location>
</feature>
<keyword evidence="6" id="KW-0106">Calcium</keyword>
<gene>
    <name evidence="9" type="ORF">QBC42DRAFT_170015</name>
</gene>
<dbReference type="GO" id="GO:0046872">
    <property type="term" value="F:metal ion binding"/>
    <property type="evidence" value="ECO:0007669"/>
    <property type="project" value="UniProtKB-KW"/>
</dbReference>
<evidence type="ECO:0000256" key="2">
    <source>
        <dbReference type="ARBA" id="ARBA00022487"/>
    </source>
</evidence>
<keyword evidence="4 8" id="KW-0732">Signal</keyword>
<evidence type="ECO:0000256" key="6">
    <source>
        <dbReference type="ARBA" id="ARBA00022837"/>
    </source>
</evidence>
<dbReference type="AlphaFoldDB" id="A0AAV9HVU6"/>
<dbReference type="EMBL" id="MU864943">
    <property type="protein sequence ID" value="KAK4464972.1"/>
    <property type="molecule type" value="Genomic_DNA"/>
</dbReference>
<reference evidence="9" key="1">
    <citation type="journal article" date="2023" name="Mol. Phylogenet. Evol.">
        <title>Genome-scale phylogeny and comparative genomics of the fungal order Sordariales.</title>
        <authorList>
            <person name="Hensen N."/>
            <person name="Bonometti L."/>
            <person name="Westerberg I."/>
            <person name="Brannstrom I.O."/>
            <person name="Guillou S."/>
            <person name="Cros-Aarteil S."/>
            <person name="Calhoun S."/>
            <person name="Haridas S."/>
            <person name="Kuo A."/>
            <person name="Mondo S."/>
            <person name="Pangilinan J."/>
            <person name="Riley R."/>
            <person name="LaButti K."/>
            <person name="Andreopoulos B."/>
            <person name="Lipzen A."/>
            <person name="Chen C."/>
            <person name="Yan M."/>
            <person name="Daum C."/>
            <person name="Ng V."/>
            <person name="Clum A."/>
            <person name="Steindorff A."/>
            <person name="Ohm R.A."/>
            <person name="Martin F."/>
            <person name="Silar P."/>
            <person name="Natvig D.O."/>
            <person name="Lalanne C."/>
            <person name="Gautier V."/>
            <person name="Ament-Velasquez S.L."/>
            <person name="Kruys A."/>
            <person name="Hutchinson M.I."/>
            <person name="Powell A.J."/>
            <person name="Barry K."/>
            <person name="Miller A.N."/>
            <person name="Grigoriev I.V."/>
            <person name="Debuchy R."/>
            <person name="Gladieux P."/>
            <person name="Hiltunen Thoren M."/>
            <person name="Johannesson H."/>
        </authorList>
    </citation>
    <scope>NUCLEOTIDE SEQUENCE</scope>
    <source>
        <strain evidence="9">PSN324</strain>
    </source>
</reference>
<accession>A0AAV9HVU6</accession>
<evidence type="ECO:0000256" key="3">
    <source>
        <dbReference type="ARBA" id="ARBA00022723"/>
    </source>
</evidence>
<dbReference type="PANTHER" id="PTHR33938:SF2">
    <property type="entry name" value="CARBOXYLIC ESTER HYDROLASE"/>
    <property type="match status" value="1"/>
</dbReference>
<dbReference type="GO" id="GO:0030600">
    <property type="term" value="F:feruloyl esterase activity"/>
    <property type="evidence" value="ECO:0007669"/>
    <property type="project" value="UniProtKB-ARBA"/>
</dbReference>